<accession>A0A5J4QDG8</accession>
<name>A0A5J4QDG8_9EUKA</name>
<organism evidence="1 2">
    <name type="scientific">Streblomastix strix</name>
    <dbReference type="NCBI Taxonomy" id="222440"/>
    <lineage>
        <taxon>Eukaryota</taxon>
        <taxon>Metamonada</taxon>
        <taxon>Preaxostyla</taxon>
        <taxon>Oxymonadida</taxon>
        <taxon>Streblomastigidae</taxon>
        <taxon>Streblomastix</taxon>
    </lineage>
</organism>
<dbReference type="EMBL" id="SNRW01045983">
    <property type="protein sequence ID" value="KAA6319159.1"/>
    <property type="molecule type" value="Genomic_DNA"/>
</dbReference>
<comment type="caution">
    <text evidence="1">The sequence shown here is derived from an EMBL/GenBank/DDBJ whole genome shotgun (WGS) entry which is preliminary data.</text>
</comment>
<evidence type="ECO:0000313" key="1">
    <source>
        <dbReference type="EMBL" id="KAA6319159.1"/>
    </source>
</evidence>
<gene>
    <name evidence="1" type="ORF">EZS28_054854</name>
</gene>
<proteinExistence type="predicted"/>
<sequence>MEFDEASELTNPNFSELINELKSGDDDQRIKTVQSLLRYAAEGFDNYEQLVDENVFEEISEVSRNCGNGALF</sequence>
<evidence type="ECO:0000313" key="2">
    <source>
        <dbReference type="Proteomes" id="UP000324800"/>
    </source>
</evidence>
<reference evidence="1 2" key="1">
    <citation type="submission" date="2019-03" db="EMBL/GenBank/DDBJ databases">
        <title>Single cell metagenomics reveals metabolic interactions within the superorganism composed of flagellate Streblomastix strix and complex community of Bacteroidetes bacteria on its surface.</title>
        <authorList>
            <person name="Treitli S.C."/>
            <person name="Kolisko M."/>
            <person name="Husnik F."/>
            <person name="Keeling P."/>
            <person name="Hampl V."/>
        </authorList>
    </citation>
    <scope>NUCLEOTIDE SEQUENCE [LARGE SCALE GENOMIC DNA]</scope>
    <source>
        <strain evidence="1">ST1C</strain>
    </source>
</reference>
<dbReference type="AlphaFoldDB" id="A0A5J4QDG8"/>
<protein>
    <submittedName>
        <fullName evidence="1">Uncharacterized protein</fullName>
    </submittedName>
</protein>
<dbReference type="Proteomes" id="UP000324800">
    <property type="component" value="Unassembled WGS sequence"/>
</dbReference>
<feature type="non-terminal residue" evidence="1">
    <location>
        <position position="72"/>
    </location>
</feature>